<protein>
    <submittedName>
        <fullName evidence="3">PH domain-containing protein</fullName>
    </submittedName>
</protein>
<feature type="transmembrane region" description="Helical" evidence="1">
    <location>
        <begin position="24"/>
        <end position="43"/>
    </location>
</feature>
<evidence type="ECO:0000313" key="3">
    <source>
        <dbReference type="EMBL" id="UQX90094.1"/>
    </source>
</evidence>
<gene>
    <name evidence="3" type="ORF">M6D93_08850</name>
</gene>
<name>A0ABY4R2S7_9ACTN</name>
<keyword evidence="1" id="KW-0472">Membrane</keyword>
<reference evidence="3" key="1">
    <citation type="journal article" date="2018" name="Int. J. Syst. Evol. Microbiol.">
        <title>Jatrophihabitans telluris sp. nov., isolated from sediment soil of lava forest wetlands and the emended description of the genus Jatrophihabitans.</title>
        <authorList>
            <person name="Lee K.C."/>
            <person name="Suh M.K."/>
            <person name="Eom M.K."/>
            <person name="Kim K.K."/>
            <person name="Kim J.S."/>
            <person name="Kim D.S."/>
            <person name="Ko S.H."/>
            <person name="Shin Y.K."/>
            <person name="Lee J.S."/>
        </authorList>
    </citation>
    <scope>NUCLEOTIDE SEQUENCE</scope>
    <source>
        <strain evidence="3">N237</strain>
    </source>
</reference>
<organism evidence="3 4">
    <name type="scientific">Jatrophihabitans telluris</name>
    <dbReference type="NCBI Taxonomy" id="2038343"/>
    <lineage>
        <taxon>Bacteria</taxon>
        <taxon>Bacillati</taxon>
        <taxon>Actinomycetota</taxon>
        <taxon>Actinomycetes</taxon>
        <taxon>Jatrophihabitantales</taxon>
        <taxon>Jatrophihabitantaceae</taxon>
        <taxon>Jatrophihabitans</taxon>
    </lineage>
</organism>
<dbReference type="InterPro" id="IPR019692">
    <property type="entry name" value="CFP-6_PH"/>
</dbReference>
<dbReference type="Proteomes" id="UP001056336">
    <property type="component" value="Chromosome"/>
</dbReference>
<evidence type="ECO:0000313" key="4">
    <source>
        <dbReference type="Proteomes" id="UP001056336"/>
    </source>
</evidence>
<evidence type="ECO:0000256" key="1">
    <source>
        <dbReference type="SAM" id="Phobius"/>
    </source>
</evidence>
<keyword evidence="1" id="KW-0812">Transmembrane</keyword>
<keyword evidence="4" id="KW-1185">Reference proteome</keyword>
<dbReference type="RefSeq" id="WP_249773990.1">
    <property type="nucleotide sequence ID" value="NZ_CP097332.1"/>
</dbReference>
<reference evidence="3" key="2">
    <citation type="submission" date="2022-05" db="EMBL/GenBank/DDBJ databases">
        <authorList>
            <person name="Kim J.-S."/>
            <person name="Lee K."/>
            <person name="Suh M."/>
            <person name="Eom M."/>
            <person name="Kim J.-S."/>
            <person name="Kim D.-S."/>
            <person name="Ko S.-H."/>
            <person name="Shin Y."/>
            <person name="Lee J.-S."/>
        </authorList>
    </citation>
    <scope>NUCLEOTIDE SEQUENCE</scope>
    <source>
        <strain evidence="3">N237</strain>
    </source>
</reference>
<keyword evidence="1" id="KW-1133">Transmembrane helix</keyword>
<proteinExistence type="predicted"/>
<accession>A0ABY4R2S7</accession>
<sequence>MSAVSDAVEGSLVVRARPIRSARIATVFAVVVLLALSVVAIILPRTADGTPFTGVDQFGVFGVGVLIAVGILSFHRPRLRADAAGVDTRGFLGGFKHVDWDLVVAVEFPPKVRFARLVLPGDELVPLYAVQRGDGDHSVEVMDGLRSLHARYGRGARGAR</sequence>
<feature type="domain" description="Low molecular weight protein antigen 6 PH" evidence="2">
    <location>
        <begin position="76"/>
        <end position="144"/>
    </location>
</feature>
<evidence type="ECO:0000259" key="2">
    <source>
        <dbReference type="Pfam" id="PF10756"/>
    </source>
</evidence>
<dbReference type="EMBL" id="CP097332">
    <property type="protein sequence ID" value="UQX90094.1"/>
    <property type="molecule type" value="Genomic_DNA"/>
</dbReference>
<feature type="transmembrane region" description="Helical" evidence="1">
    <location>
        <begin position="55"/>
        <end position="74"/>
    </location>
</feature>
<dbReference type="Pfam" id="PF10756">
    <property type="entry name" value="bPH_6"/>
    <property type="match status" value="1"/>
</dbReference>